<evidence type="ECO:0000313" key="1">
    <source>
        <dbReference type="EMBL" id="KAF2471530.1"/>
    </source>
</evidence>
<comment type="caution">
    <text evidence="1">The sequence shown here is derived from an EMBL/GenBank/DDBJ whole genome shotgun (WGS) entry which is preliminary data.</text>
</comment>
<gene>
    <name evidence="1" type="ORF">BDR25DRAFT_20842</name>
</gene>
<keyword evidence="2" id="KW-1185">Reference proteome</keyword>
<name>A0ACB6QZN8_9PLEO</name>
<dbReference type="EMBL" id="MU003504">
    <property type="protein sequence ID" value="KAF2471530.1"/>
    <property type="molecule type" value="Genomic_DNA"/>
</dbReference>
<organism evidence="1 2">
    <name type="scientific">Lindgomyces ingoldianus</name>
    <dbReference type="NCBI Taxonomy" id="673940"/>
    <lineage>
        <taxon>Eukaryota</taxon>
        <taxon>Fungi</taxon>
        <taxon>Dikarya</taxon>
        <taxon>Ascomycota</taxon>
        <taxon>Pezizomycotina</taxon>
        <taxon>Dothideomycetes</taxon>
        <taxon>Pleosporomycetidae</taxon>
        <taxon>Pleosporales</taxon>
        <taxon>Lindgomycetaceae</taxon>
        <taxon>Lindgomyces</taxon>
    </lineage>
</organism>
<sequence>MASTTSVPVEPAQVKPSFAKVAASAYKPQQPKEHLPNANPIVTSPQPPVHLQTPSRPTPSNGDAPKVRIDKNEGREPKEKTGDAAARTGQWANTSSQQVAFEPGSKDGESEKVHPSITLVKSMAAEDSTTQLSSSDGSGKPPSLDGKSVASATTFALDEKESIRPDDSASLRAVEEEDVISPPDSVAAGSRVGSDGGAARAFSDQLHEIAGLGSLPQRGAPPGRFPNANVNSTLTLYDPNQPVNGIGRPMSQPLANGMPNVAGPPQIPAIPDEKLIEALESPRDRLFVLKLEQDFIDFVKDSGEHELSLPNCNTFYRMLAHRLADYYLLGHVVDTTMTGVKITRTPYCRIPPPLSGLPVSSKNTNTPPVDLPARKIMRRGGDGKSGTNTAANSEVPSKTTSEAGAVSGSDGGNDGNEAESKDKSNLTREEREARYREARQRIFGNSETEESETTDAVGSGEEKDVSRSSSASGKNKAKKQRNYDDDGFEARSRFNPIYPQQYPIPNYGSDNTMYYSGYPGQVPNPQFTGMNPSVSPPPAYGNGYPVMMPQDTQTQYGWPSQPYQPPNGPLYPNYGAGQNGYDLSADFQRGMQSFQSAALPSQVTPKMANTPMASYQDTYQPQPMPMNQGWGQMNPQPSYNMAQAPYAQNGPSNRPMSAPIQGPQSGPYPYGQFPASAYNGGKPGRNQHPLPGSFNRQQFNPQSQAFIPGGRNMPFQMQANMAQMPHQGMNGFGNFQLPVASQMPNQMPGPSPPLAHQPTFGSPRSVQNSIPVPAKPSNIAPSQAPQIASSHMTTAPAMSSQPSNPSAPAQSSIAKWGTPSHLPPKPPPPAQPQPPKFSLPGHNFPSAPRTANTMTPGYAANPPMIRGGAGPSMPNKPS</sequence>
<reference evidence="1" key="1">
    <citation type="journal article" date="2020" name="Stud. Mycol.">
        <title>101 Dothideomycetes genomes: a test case for predicting lifestyles and emergence of pathogens.</title>
        <authorList>
            <person name="Haridas S."/>
            <person name="Albert R."/>
            <person name="Binder M."/>
            <person name="Bloem J."/>
            <person name="Labutti K."/>
            <person name="Salamov A."/>
            <person name="Andreopoulos B."/>
            <person name="Baker S."/>
            <person name="Barry K."/>
            <person name="Bills G."/>
            <person name="Bluhm B."/>
            <person name="Cannon C."/>
            <person name="Castanera R."/>
            <person name="Culley D."/>
            <person name="Daum C."/>
            <person name="Ezra D."/>
            <person name="Gonzalez J."/>
            <person name="Henrissat B."/>
            <person name="Kuo A."/>
            <person name="Liang C."/>
            <person name="Lipzen A."/>
            <person name="Lutzoni F."/>
            <person name="Magnuson J."/>
            <person name="Mondo S."/>
            <person name="Nolan M."/>
            <person name="Ohm R."/>
            <person name="Pangilinan J."/>
            <person name="Park H.-J."/>
            <person name="Ramirez L."/>
            <person name="Alfaro M."/>
            <person name="Sun H."/>
            <person name="Tritt A."/>
            <person name="Yoshinaga Y."/>
            <person name="Zwiers L.-H."/>
            <person name="Turgeon B."/>
            <person name="Goodwin S."/>
            <person name="Spatafora J."/>
            <person name="Crous P."/>
            <person name="Grigoriev I."/>
        </authorList>
    </citation>
    <scope>NUCLEOTIDE SEQUENCE</scope>
    <source>
        <strain evidence="1">ATCC 200398</strain>
    </source>
</reference>
<protein>
    <submittedName>
        <fullName evidence="1">Uncharacterized protein</fullName>
    </submittedName>
</protein>
<dbReference type="Proteomes" id="UP000799755">
    <property type="component" value="Unassembled WGS sequence"/>
</dbReference>
<proteinExistence type="predicted"/>
<evidence type="ECO:0000313" key="2">
    <source>
        <dbReference type="Proteomes" id="UP000799755"/>
    </source>
</evidence>
<accession>A0ACB6QZN8</accession>